<keyword evidence="2" id="KW-0653">Protein transport</keyword>
<feature type="coiled-coil region" evidence="4">
    <location>
        <begin position="56"/>
        <end position="104"/>
    </location>
</feature>
<keyword evidence="7" id="KW-1185">Reference proteome</keyword>
<organism evidence="6 7">
    <name type="scientific">Eimeria brunetti</name>
    <dbReference type="NCBI Taxonomy" id="51314"/>
    <lineage>
        <taxon>Eukaryota</taxon>
        <taxon>Sar</taxon>
        <taxon>Alveolata</taxon>
        <taxon>Apicomplexa</taxon>
        <taxon>Conoidasida</taxon>
        <taxon>Coccidia</taxon>
        <taxon>Eucoccidiorida</taxon>
        <taxon>Eimeriorina</taxon>
        <taxon>Eimeriidae</taxon>
        <taxon>Eimeria</taxon>
    </lineage>
</organism>
<dbReference type="GO" id="GO:0000139">
    <property type="term" value="C:Golgi membrane"/>
    <property type="evidence" value="ECO:0007669"/>
    <property type="project" value="UniProtKB-SubCell"/>
</dbReference>
<evidence type="ECO:0000256" key="4">
    <source>
        <dbReference type="SAM" id="Coils"/>
    </source>
</evidence>
<sequence>MIDNGMGDPFYAARELLNGELGVHVKRVSSPSAAAVAVVAAVAAALHLKGTIESSAEALAEDLRALERAVAVAAKHQQRLGLHADEIERRRQFVRQQQQQLEALRAAVKAAAAPQLWLNEAPPSQGDFFEEVEQKQQNLVQQQDEQLEELATAASRLHETALTINQELETQQRMLTDLDDNVERQGP</sequence>
<dbReference type="Pfam" id="PF09177">
    <property type="entry name" value="STX6_10_61_N"/>
    <property type="match status" value="1"/>
</dbReference>
<dbReference type="OrthoDB" id="546861at2759"/>
<protein>
    <submittedName>
        <fullName evidence="6">Syntaxin family protein, putative</fullName>
    </submittedName>
</protein>
<dbReference type="VEuPathDB" id="ToxoDB:EBH_0001930"/>
<dbReference type="EMBL" id="HG713011">
    <property type="protein sequence ID" value="CDJ51783.1"/>
    <property type="molecule type" value="Genomic_DNA"/>
</dbReference>
<evidence type="ECO:0000256" key="1">
    <source>
        <dbReference type="ARBA" id="ARBA00004409"/>
    </source>
</evidence>
<keyword evidence="4" id="KW-0175">Coiled coil</keyword>
<proteinExistence type="predicted"/>
<feature type="domain" description="T-SNARE coiled-coil homology" evidence="5">
    <location>
        <begin position="137"/>
        <end position="187"/>
    </location>
</feature>
<dbReference type="SUPFAM" id="SSF47661">
    <property type="entry name" value="t-snare proteins"/>
    <property type="match status" value="1"/>
</dbReference>
<comment type="subcellular location">
    <subcellularLocation>
        <location evidence="1">Golgi apparatus membrane</location>
        <topology evidence="1">Single-pass type IV membrane protein</topology>
    </subcellularLocation>
</comment>
<dbReference type="SUPFAM" id="SSF58038">
    <property type="entry name" value="SNARE fusion complex"/>
    <property type="match status" value="1"/>
</dbReference>
<accession>U6LR89</accession>
<dbReference type="PROSITE" id="PS50192">
    <property type="entry name" value="T_SNARE"/>
    <property type="match status" value="1"/>
</dbReference>
<reference evidence="6" key="2">
    <citation type="submission" date="2013-10" db="EMBL/GenBank/DDBJ databases">
        <authorList>
            <person name="Aslett M."/>
        </authorList>
    </citation>
    <scope>NUCLEOTIDE SEQUENCE [LARGE SCALE GENOMIC DNA]</scope>
    <source>
        <strain evidence="6">Houghton</strain>
    </source>
</reference>
<name>U6LR89_9EIME</name>
<evidence type="ECO:0000313" key="7">
    <source>
        <dbReference type="Proteomes" id="UP000030750"/>
    </source>
</evidence>
<dbReference type="InterPro" id="IPR010989">
    <property type="entry name" value="SNARE"/>
</dbReference>
<dbReference type="InterPro" id="IPR000727">
    <property type="entry name" value="T_SNARE_dom"/>
</dbReference>
<dbReference type="Proteomes" id="UP000030750">
    <property type="component" value="Unassembled WGS sequence"/>
</dbReference>
<dbReference type="GO" id="GO:0048193">
    <property type="term" value="P:Golgi vesicle transport"/>
    <property type="evidence" value="ECO:0007669"/>
    <property type="project" value="InterPro"/>
</dbReference>
<dbReference type="AlphaFoldDB" id="U6LR89"/>
<dbReference type="GO" id="GO:0015031">
    <property type="term" value="P:protein transport"/>
    <property type="evidence" value="ECO:0007669"/>
    <property type="project" value="UniProtKB-KW"/>
</dbReference>
<dbReference type="Gene3D" id="1.20.5.110">
    <property type="match status" value="1"/>
</dbReference>
<evidence type="ECO:0000256" key="2">
    <source>
        <dbReference type="ARBA" id="ARBA00022927"/>
    </source>
</evidence>
<evidence type="ECO:0000259" key="5">
    <source>
        <dbReference type="PROSITE" id="PS50192"/>
    </source>
</evidence>
<evidence type="ECO:0000313" key="6">
    <source>
        <dbReference type="EMBL" id="CDJ51783.1"/>
    </source>
</evidence>
<evidence type="ECO:0000256" key="3">
    <source>
        <dbReference type="ARBA" id="ARBA00023034"/>
    </source>
</evidence>
<keyword evidence="3" id="KW-0333">Golgi apparatus</keyword>
<dbReference type="InterPro" id="IPR015260">
    <property type="entry name" value="Syntaxin-6/10/61_N"/>
</dbReference>
<dbReference type="Gene3D" id="1.20.58.90">
    <property type="match status" value="1"/>
</dbReference>
<dbReference type="CDD" id="cd15841">
    <property type="entry name" value="SNARE_Qc"/>
    <property type="match status" value="1"/>
</dbReference>
<feature type="coiled-coil region" evidence="4">
    <location>
        <begin position="129"/>
        <end position="160"/>
    </location>
</feature>
<keyword evidence="2" id="KW-0813">Transport</keyword>
<reference evidence="6" key="1">
    <citation type="submission" date="2013-10" db="EMBL/GenBank/DDBJ databases">
        <title>Genomic analysis of the causative agents of coccidiosis in chickens.</title>
        <authorList>
            <person name="Reid A.J."/>
            <person name="Blake D."/>
            <person name="Billington K."/>
            <person name="Browne H."/>
            <person name="Dunn M."/>
            <person name="Hung S."/>
            <person name="Kawahara F."/>
            <person name="Miranda-Saavedra D."/>
            <person name="Mourier T."/>
            <person name="Nagra H."/>
            <person name="Otto T.D."/>
            <person name="Rawlings N."/>
            <person name="Sanchez A."/>
            <person name="Sanders M."/>
            <person name="Subramaniam C."/>
            <person name="Tay Y."/>
            <person name="Dear P."/>
            <person name="Doerig C."/>
            <person name="Gruber A."/>
            <person name="Parkinson J."/>
            <person name="Shirley M."/>
            <person name="Wan K.L."/>
            <person name="Berriman M."/>
            <person name="Tomley F."/>
            <person name="Pain A."/>
        </authorList>
    </citation>
    <scope>NUCLEOTIDE SEQUENCE [LARGE SCALE GENOMIC DNA]</scope>
    <source>
        <strain evidence="6">Houghton</strain>
    </source>
</reference>
<gene>
    <name evidence="6" type="ORF">EBH_0001930</name>
</gene>